<organism evidence="2 3">
    <name type="scientific">Drosophila kikkawai</name>
    <name type="common">Fruit fly</name>
    <dbReference type="NCBI Taxonomy" id="30033"/>
    <lineage>
        <taxon>Eukaryota</taxon>
        <taxon>Metazoa</taxon>
        <taxon>Ecdysozoa</taxon>
        <taxon>Arthropoda</taxon>
        <taxon>Hexapoda</taxon>
        <taxon>Insecta</taxon>
        <taxon>Pterygota</taxon>
        <taxon>Neoptera</taxon>
        <taxon>Endopterygota</taxon>
        <taxon>Diptera</taxon>
        <taxon>Brachycera</taxon>
        <taxon>Muscomorpha</taxon>
        <taxon>Ephydroidea</taxon>
        <taxon>Drosophilidae</taxon>
        <taxon>Drosophila</taxon>
        <taxon>Sophophora</taxon>
    </lineage>
</organism>
<feature type="chain" id="PRO_5045019478" evidence="1">
    <location>
        <begin position="17"/>
        <end position="275"/>
    </location>
</feature>
<evidence type="ECO:0000256" key="1">
    <source>
        <dbReference type="SAM" id="SignalP"/>
    </source>
</evidence>
<dbReference type="Proteomes" id="UP001652661">
    <property type="component" value="Chromosome 2R"/>
</dbReference>
<proteinExistence type="predicted"/>
<accession>A0A6P4IF77</accession>
<reference evidence="2 3" key="1">
    <citation type="submission" date="2025-05" db="UniProtKB">
        <authorList>
            <consortium name="RefSeq"/>
        </authorList>
    </citation>
    <scope>NUCLEOTIDE SEQUENCE [LARGE SCALE GENOMIC DNA]</scope>
    <source>
        <strain evidence="2 3">14028-0561.14</strain>
        <tissue evidence="3 4">Whole fly</tissue>
    </source>
</reference>
<dbReference type="RefSeq" id="XP_070139923.1">
    <property type="nucleotide sequence ID" value="XM_070283822.1"/>
</dbReference>
<evidence type="ECO:0000313" key="4">
    <source>
        <dbReference type="RefSeq" id="XP_070139922.1"/>
    </source>
</evidence>
<feature type="signal peptide" evidence="1">
    <location>
        <begin position="1"/>
        <end position="16"/>
    </location>
</feature>
<keyword evidence="2" id="KW-1185">Reference proteome</keyword>
<dbReference type="GeneID" id="108078299"/>
<dbReference type="PANTHER" id="PTHR20898:SF0">
    <property type="entry name" value="DAEDALUS ON 3-RELATED"/>
    <property type="match status" value="1"/>
</dbReference>
<gene>
    <name evidence="3 4 5" type="primary">LOC108078299</name>
</gene>
<dbReference type="RefSeq" id="XP_017027572.2">
    <property type="nucleotide sequence ID" value="XM_017172083.3"/>
</dbReference>
<sequence>MWAVFLLALFLMTTVGHKVESKFKSLHCNIYDPSIGEFPLCRIKALNRYKNTISVTFRSKKHQEKIMVRLEALKRVNGWRPFLYNITFDLCNFMEKRNNFYVNLAFSYLEPYLKLNYSCPLKVNDIIKCEKLQFDMEKIRARFPVETGEYGLRMGFYYKGGIKMRLELFKRANGWRPFLYNISFNLCDFLSKRNNMIVRLGYEYIKPYIPITNYTCPFKKGHLIKVTDLEFDIEKFRIRFPIETGEYAIQLSFIVARIVTLTLNGSAEYYNYREH</sequence>
<dbReference type="SMART" id="SM00697">
    <property type="entry name" value="DM8"/>
    <property type="match status" value="2"/>
</dbReference>
<evidence type="ECO:0000313" key="5">
    <source>
        <dbReference type="RefSeq" id="XP_070139923.1"/>
    </source>
</evidence>
<protein>
    <submittedName>
        <fullName evidence="3 4">Uncharacterized protein isoform X1</fullName>
    </submittedName>
</protein>
<dbReference type="RefSeq" id="XP_070139922.1">
    <property type="nucleotide sequence ID" value="XM_070283821.1"/>
</dbReference>
<dbReference type="PANTHER" id="PTHR20898">
    <property type="entry name" value="DAEDALUS ON 3-RELATED-RELATED"/>
    <property type="match status" value="1"/>
</dbReference>
<dbReference type="OrthoDB" id="7817040at2759"/>
<evidence type="ECO:0000313" key="2">
    <source>
        <dbReference type="Proteomes" id="UP001652661"/>
    </source>
</evidence>
<dbReference type="InterPro" id="IPR010512">
    <property type="entry name" value="DUF1091"/>
</dbReference>
<evidence type="ECO:0000313" key="3">
    <source>
        <dbReference type="RefSeq" id="XP_017027572.2"/>
    </source>
</evidence>
<keyword evidence="1" id="KW-0732">Signal</keyword>
<dbReference type="AlphaFoldDB" id="A0A6P4IF77"/>
<name>A0A6P4IF77_DROKI</name>
<dbReference type="Pfam" id="PF06477">
    <property type="entry name" value="DUF1091"/>
    <property type="match status" value="2"/>
</dbReference>